<dbReference type="AlphaFoldDB" id="A0AAW9ICA7"/>
<sequence length="125" mass="13732">RERTRGAVSIPGDRPSGIFTAGAAQRYVNIEGYMPGKEVVILGSGDIGLIMARRMSLEGAKVKAVVELMPYSNGLNRNIVQCLEDYNIPLYISQTVLDIVGDKRLEKVIISKVDDNRKPIKGTEI</sequence>
<dbReference type="InterPro" id="IPR051691">
    <property type="entry name" value="Metab_Enz_Cyan_OpOx_G3PDH"/>
</dbReference>
<dbReference type="SUPFAM" id="SSF51905">
    <property type="entry name" value="FAD/NAD(P)-binding domain"/>
    <property type="match status" value="1"/>
</dbReference>
<proteinExistence type="predicted"/>
<dbReference type="GO" id="GO:0016491">
    <property type="term" value="F:oxidoreductase activity"/>
    <property type="evidence" value="ECO:0007669"/>
    <property type="project" value="UniProtKB-KW"/>
</dbReference>
<dbReference type="PANTHER" id="PTHR42949:SF3">
    <property type="entry name" value="ANAEROBIC GLYCEROL-3-PHOSPHATE DEHYDROGENASE SUBUNIT B"/>
    <property type="match status" value="1"/>
</dbReference>
<dbReference type="InterPro" id="IPR036188">
    <property type="entry name" value="FAD/NAD-bd_sf"/>
</dbReference>
<accession>A0AAW9ICA7</accession>
<dbReference type="Proteomes" id="UP001291306">
    <property type="component" value="Unassembled WGS sequence"/>
</dbReference>
<comment type="caution">
    <text evidence="2">The sequence shown here is derived from an EMBL/GenBank/DDBJ whole genome shotgun (WGS) entry which is preliminary data.</text>
</comment>
<name>A0AAW9ICA7_CLOPF</name>
<evidence type="ECO:0000313" key="3">
    <source>
        <dbReference type="Proteomes" id="UP001291306"/>
    </source>
</evidence>
<evidence type="ECO:0000313" key="2">
    <source>
        <dbReference type="EMBL" id="MDZ5001584.1"/>
    </source>
</evidence>
<organism evidence="2 3">
    <name type="scientific">Clostridium perfringens</name>
    <dbReference type="NCBI Taxonomy" id="1502"/>
    <lineage>
        <taxon>Bacteria</taxon>
        <taxon>Bacillati</taxon>
        <taxon>Bacillota</taxon>
        <taxon>Clostridia</taxon>
        <taxon>Eubacteriales</taxon>
        <taxon>Clostridiaceae</taxon>
        <taxon>Clostridium</taxon>
    </lineage>
</organism>
<gene>
    <name evidence="2" type="ORF">GNF79_21535</name>
</gene>
<reference evidence="2" key="1">
    <citation type="submission" date="2019-11" db="EMBL/GenBank/DDBJ databases">
        <title>Characterization of Clostridium perfringens isolates from swine manure treated agricultural soils.</title>
        <authorList>
            <person name="Wushke S.T."/>
        </authorList>
    </citation>
    <scope>NUCLEOTIDE SEQUENCE</scope>
    <source>
        <strain evidence="2">X26</strain>
    </source>
</reference>
<feature type="non-terminal residue" evidence="2">
    <location>
        <position position="1"/>
    </location>
</feature>
<dbReference type="EMBL" id="WNVC01001577">
    <property type="protein sequence ID" value="MDZ5001584.1"/>
    <property type="molecule type" value="Genomic_DNA"/>
</dbReference>
<feature type="non-terminal residue" evidence="2">
    <location>
        <position position="125"/>
    </location>
</feature>
<dbReference type="Gene3D" id="3.50.50.60">
    <property type="entry name" value="FAD/NAD(P)-binding domain"/>
    <property type="match status" value="1"/>
</dbReference>
<keyword evidence="1" id="KW-0560">Oxidoreductase</keyword>
<dbReference type="PANTHER" id="PTHR42949">
    <property type="entry name" value="ANAEROBIC GLYCEROL-3-PHOSPHATE DEHYDROGENASE SUBUNIT B"/>
    <property type="match status" value="1"/>
</dbReference>
<evidence type="ECO:0000256" key="1">
    <source>
        <dbReference type="ARBA" id="ARBA00023002"/>
    </source>
</evidence>
<protein>
    <submittedName>
        <fullName evidence="2">Pyridine nucleotide-disulfide oxidoreductase</fullName>
    </submittedName>
</protein>